<dbReference type="SUPFAM" id="SSF56601">
    <property type="entry name" value="beta-lactamase/transpeptidase-like"/>
    <property type="match status" value="1"/>
</dbReference>
<keyword evidence="20" id="KW-0046">Antibiotic resistance</keyword>
<dbReference type="SUPFAM" id="SSF53955">
    <property type="entry name" value="Lysozyme-like"/>
    <property type="match status" value="1"/>
</dbReference>
<feature type="domain" description="Penicillin-binding protein OB-like" evidence="30">
    <location>
        <begin position="315"/>
        <end position="412"/>
    </location>
</feature>
<evidence type="ECO:0000256" key="3">
    <source>
        <dbReference type="ARBA" id="ARBA00007090"/>
    </source>
</evidence>
<evidence type="ECO:0000256" key="5">
    <source>
        <dbReference type="ARBA" id="ARBA00012448"/>
    </source>
</evidence>
<evidence type="ECO:0000256" key="14">
    <source>
        <dbReference type="ARBA" id="ARBA00022801"/>
    </source>
</evidence>
<dbReference type="Gene3D" id="1.10.3810.10">
    <property type="entry name" value="Biosynthetic peptidoglycan transglycosylase-like"/>
    <property type="match status" value="1"/>
</dbReference>
<evidence type="ECO:0000256" key="9">
    <source>
        <dbReference type="ARBA" id="ARBA00022645"/>
    </source>
</evidence>
<keyword evidence="13" id="KW-0812">Transmembrane</keyword>
<comment type="subcellular location">
    <subcellularLocation>
        <location evidence="1">Cell inner membrane</location>
        <topology evidence="1">Single-pass type II membrane protein</topology>
    </subcellularLocation>
</comment>
<evidence type="ECO:0000259" key="30">
    <source>
        <dbReference type="Pfam" id="PF17092"/>
    </source>
</evidence>
<evidence type="ECO:0000256" key="8">
    <source>
        <dbReference type="ARBA" id="ARBA00022519"/>
    </source>
</evidence>
<dbReference type="PATRIC" id="fig|1121022.4.peg.430"/>
<keyword evidence="12" id="KW-0808">Transferase</keyword>
<keyword evidence="11" id="KW-0328">Glycosyltransferase</keyword>
<comment type="pathway">
    <text evidence="2">Cell wall biogenesis; peptidoglycan biosynthesis.</text>
</comment>
<evidence type="ECO:0000256" key="25">
    <source>
        <dbReference type="ARBA" id="ARBA00049902"/>
    </source>
</evidence>
<dbReference type="UniPathway" id="UPA00219"/>
<dbReference type="GO" id="GO:0008658">
    <property type="term" value="F:penicillin binding"/>
    <property type="evidence" value="ECO:0007669"/>
    <property type="project" value="InterPro"/>
</dbReference>
<dbReference type="FunFam" id="1.10.3810.10:FF:000003">
    <property type="entry name" value="Penicillin-binding protein 1a"/>
    <property type="match status" value="1"/>
</dbReference>
<name>V4Q129_9CAUL</name>
<evidence type="ECO:0000256" key="19">
    <source>
        <dbReference type="ARBA" id="ARBA00023136"/>
    </source>
</evidence>
<keyword evidence="32" id="KW-1185">Reference proteome</keyword>
<keyword evidence="7" id="KW-1003">Cell membrane</keyword>
<dbReference type="GO" id="GO:0008955">
    <property type="term" value="F:peptidoglycan glycosyltransferase activity"/>
    <property type="evidence" value="ECO:0007669"/>
    <property type="project" value="UniProtKB-EC"/>
</dbReference>
<evidence type="ECO:0000259" key="28">
    <source>
        <dbReference type="Pfam" id="PF00905"/>
    </source>
</evidence>
<dbReference type="GO" id="GO:0008360">
    <property type="term" value="P:regulation of cell shape"/>
    <property type="evidence" value="ECO:0007669"/>
    <property type="project" value="UniProtKB-KW"/>
</dbReference>
<dbReference type="InterPro" id="IPR031376">
    <property type="entry name" value="PCB_OB"/>
</dbReference>
<evidence type="ECO:0000256" key="18">
    <source>
        <dbReference type="ARBA" id="ARBA00022989"/>
    </source>
</evidence>
<evidence type="ECO:0000256" key="24">
    <source>
        <dbReference type="ARBA" id="ARBA00044770"/>
    </source>
</evidence>
<keyword evidence="18" id="KW-1133">Transmembrane helix</keyword>
<dbReference type="GO" id="GO:0009002">
    <property type="term" value="F:serine-type D-Ala-D-Ala carboxypeptidase activity"/>
    <property type="evidence" value="ECO:0007669"/>
    <property type="project" value="UniProtKB-EC"/>
</dbReference>
<keyword evidence="17" id="KW-0573">Peptidoglycan synthesis</keyword>
<evidence type="ECO:0000256" key="15">
    <source>
        <dbReference type="ARBA" id="ARBA00022960"/>
    </source>
</evidence>
<dbReference type="GO" id="GO:0009252">
    <property type="term" value="P:peptidoglycan biosynthetic process"/>
    <property type="evidence" value="ECO:0007669"/>
    <property type="project" value="UniProtKB-UniPathway"/>
</dbReference>
<dbReference type="RefSeq" id="WP_018080068.1">
    <property type="nucleotide sequence ID" value="NZ_AQWM01000001.1"/>
</dbReference>
<dbReference type="GO" id="GO:0071555">
    <property type="term" value="P:cell wall organization"/>
    <property type="evidence" value="ECO:0007669"/>
    <property type="project" value="UniProtKB-KW"/>
</dbReference>
<keyword evidence="10" id="KW-0645">Protease</keyword>
<evidence type="ECO:0000256" key="13">
    <source>
        <dbReference type="ARBA" id="ARBA00022692"/>
    </source>
</evidence>
<protein>
    <recommendedName>
        <fullName evidence="6">Penicillin-binding protein 1A</fullName>
        <ecNumber evidence="24">2.4.99.28</ecNumber>
        <ecNumber evidence="5">3.4.16.4</ecNumber>
    </recommendedName>
</protein>
<evidence type="ECO:0000256" key="26">
    <source>
        <dbReference type="ARBA" id="ARBA00060592"/>
    </source>
</evidence>
<dbReference type="PANTHER" id="PTHR32282:SF27">
    <property type="entry name" value="PENICILLIN-BINDING PROTEIN 1A"/>
    <property type="match status" value="1"/>
</dbReference>
<comment type="pathway">
    <text evidence="26">Glycan biosynthesis.</text>
</comment>
<keyword evidence="19" id="KW-0472">Membrane</keyword>
<comment type="caution">
    <text evidence="31">The sequence shown here is derived from an EMBL/GenBank/DDBJ whole genome shotgun (WGS) entry which is preliminary data.</text>
</comment>
<keyword evidence="15" id="KW-0133">Cell shape</keyword>
<keyword evidence="22" id="KW-0961">Cell wall biogenesis/degradation</keyword>
<comment type="catalytic activity">
    <reaction evidence="23">
        <text>Preferential cleavage: (Ac)2-L-Lys-D-Ala-|-D-Ala. Also transpeptidation of peptidyl-alanyl moieties that are N-acyl substituents of D-alanine.</text>
        <dbReference type="EC" id="3.4.16.4"/>
    </reaction>
</comment>
<dbReference type="PANTHER" id="PTHR32282">
    <property type="entry name" value="BINDING PROTEIN TRANSPEPTIDASE, PUTATIVE-RELATED"/>
    <property type="match status" value="1"/>
</dbReference>
<feature type="domain" description="Glycosyl transferase family 51" evidence="29">
    <location>
        <begin position="50"/>
        <end position="227"/>
    </location>
</feature>
<evidence type="ECO:0000256" key="1">
    <source>
        <dbReference type="ARBA" id="ARBA00004249"/>
    </source>
</evidence>
<dbReference type="InterPro" id="IPR050396">
    <property type="entry name" value="Glycosyltr_51/Transpeptidase"/>
</dbReference>
<keyword evidence="14" id="KW-0378">Hydrolase</keyword>
<evidence type="ECO:0000256" key="12">
    <source>
        <dbReference type="ARBA" id="ARBA00022679"/>
    </source>
</evidence>
<evidence type="ECO:0000313" key="32">
    <source>
        <dbReference type="Proteomes" id="UP000017837"/>
    </source>
</evidence>
<dbReference type="STRING" id="1121022.GCA_000376105_00390"/>
<comment type="catalytic activity">
    <reaction evidence="25">
        <text>[GlcNAc-(1-&gt;4)-Mur2Ac(oyl-L-Ala-gamma-D-Glu-L-Lys-D-Ala-D-Ala)](n)-di-trans,octa-cis-undecaprenyl diphosphate + beta-D-GlcNAc-(1-&gt;4)-Mur2Ac(oyl-L-Ala-gamma-D-Glu-L-Lys-D-Ala-D-Ala)-di-trans,octa-cis-undecaprenyl diphosphate = [GlcNAc-(1-&gt;4)-Mur2Ac(oyl-L-Ala-gamma-D-Glu-L-Lys-D-Ala-D-Ala)](n+1)-di-trans,octa-cis-undecaprenyl diphosphate + di-trans,octa-cis-undecaprenyl diphosphate + H(+)</text>
        <dbReference type="Rhea" id="RHEA:23708"/>
        <dbReference type="Rhea" id="RHEA-COMP:9602"/>
        <dbReference type="Rhea" id="RHEA-COMP:9603"/>
        <dbReference type="ChEBI" id="CHEBI:15378"/>
        <dbReference type="ChEBI" id="CHEBI:58405"/>
        <dbReference type="ChEBI" id="CHEBI:60033"/>
        <dbReference type="ChEBI" id="CHEBI:78435"/>
        <dbReference type="EC" id="2.4.99.28"/>
    </reaction>
</comment>
<dbReference type="Pfam" id="PF17092">
    <property type="entry name" value="PCB_OB"/>
    <property type="match status" value="1"/>
</dbReference>
<dbReference type="Pfam" id="PF00912">
    <property type="entry name" value="Transgly"/>
    <property type="match status" value="1"/>
</dbReference>
<gene>
    <name evidence="31" type="ORF">ABENE_02185</name>
</gene>
<evidence type="ECO:0000256" key="16">
    <source>
        <dbReference type="ARBA" id="ARBA00022968"/>
    </source>
</evidence>
<comment type="similarity">
    <text evidence="3">In the C-terminal section; belongs to the transpeptidase family.</text>
</comment>
<dbReference type="EMBL" id="AWGB01000004">
    <property type="protein sequence ID" value="ESQ94336.1"/>
    <property type="molecule type" value="Genomic_DNA"/>
</dbReference>
<dbReference type="NCBIfam" id="TIGR02074">
    <property type="entry name" value="PBP_1a_fam"/>
    <property type="match status" value="1"/>
</dbReference>
<dbReference type="OrthoDB" id="9766909at2"/>
<evidence type="ECO:0000256" key="4">
    <source>
        <dbReference type="ARBA" id="ARBA00007739"/>
    </source>
</evidence>
<evidence type="ECO:0000259" key="29">
    <source>
        <dbReference type="Pfam" id="PF00912"/>
    </source>
</evidence>
<dbReference type="GO" id="GO:0046677">
    <property type="term" value="P:response to antibiotic"/>
    <property type="evidence" value="ECO:0007669"/>
    <property type="project" value="UniProtKB-KW"/>
</dbReference>
<dbReference type="GO" id="GO:0006508">
    <property type="term" value="P:proteolysis"/>
    <property type="evidence" value="ECO:0007669"/>
    <property type="project" value="UniProtKB-KW"/>
</dbReference>
<reference evidence="31 32" key="1">
    <citation type="journal article" date="2014" name="Nature">
        <title>Sequential evolution of bacterial morphology by co-option of a developmental regulator.</title>
        <authorList>
            <person name="Jiang C."/>
            <person name="Brown P.J."/>
            <person name="Ducret A."/>
            <person name="Brun Y.V."/>
        </authorList>
    </citation>
    <scope>NUCLEOTIDE SEQUENCE [LARGE SCALE GENOMIC DNA]</scope>
    <source>
        <strain evidence="31 32">DSM 16100</strain>
    </source>
</reference>
<dbReference type="GO" id="GO:0005886">
    <property type="term" value="C:plasma membrane"/>
    <property type="evidence" value="ECO:0007669"/>
    <property type="project" value="UniProtKB-SubCell"/>
</dbReference>
<evidence type="ECO:0000256" key="6">
    <source>
        <dbReference type="ARBA" id="ARBA00018638"/>
    </source>
</evidence>
<evidence type="ECO:0000313" key="31">
    <source>
        <dbReference type="EMBL" id="ESQ94336.1"/>
    </source>
</evidence>
<dbReference type="EC" id="3.4.16.4" evidence="5"/>
<dbReference type="InterPro" id="IPR001460">
    <property type="entry name" value="PCN-bd_Tpept"/>
</dbReference>
<sequence>MAGVAVMTAVAIAGFAVAVYAAWLFHDMPDGSELADFHPVTSARVFAWDGTLIGEYGQERRIYVPYSRMPTRVTQAFLAAEDRNFFTHNGVDVSGVSRAMAKNVFNLLRGKRFEGGSTITQQVAKNLLLNNERTVGRKLKEVILARRLENSLPKEQILELYLNDIYLGYRSYGVGAAAFNYFGKSLDELSLSELAFLGALPKGPENYRPSTHKAAAIARRNWVIGEMLKAGWVGRAEAEAAMKEDLVIQDKPRRAKYQDADYFVSEVELRAKRLFNDAIYTDGYYVKTTLDPKLQTMAREALMTGLETYDRRHGWRGAWSNIPVTDTWEGEAEAAEDKLPESRRAPSERPNWQIGLIEKSSGAVRAIDGGHGSIRGDDLAWAQATRGLKAGDLVYVSEDTKGVYRLRQVPKVNGSLVAVDPYSGRIVAMVGGYSYSLSKFNRATMAQRQPGSSIKPFVYAVALSKDFTPASLVDDGPISMMGGDGKQWSPENYEHDYLGMQPIRRGLELSRNLMTVRLAQKVGIKPVTQGIVNFGVLDKMPNEMSMVLGAGEVNPYRLTNAYSIFVNGGRKVKPHLIDEVQDRNGKVVYKADERVCPSACTADFDGLESPRLQPQGDVVLDPITAYEVNSMLQGVIQRGTGAAARSLGIPMGGKTGTTNDYRSAWFVGYTAELVVGVFVGFDDNSSLGNHETGAVAALPIWMDFMKNANAGKPIRQFNKPKDAVYMSVRGMEEAFKPGTEPKYNAAPESDDGPKPYLDTWTDDGDNGGPVTVVPAEEPPPPPKKRQAEDATPLY</sequence>
<evidence type="ECO:0000256" key="2">
    <source>
        <dbReference type="ARBA" id="ARBA00004752"/>
    </source>
</evidence>
<keyword evidence="21" id="KW-0511">Multifunctional enzyme</keyword>
<dbReference type="eggNOG" id="COG5009">
    <property type="taxonomic scope" value="Bacteria"/>
</dbReference>
<dbReference type="InterPro" id="IPR023346">
    <property type="entry name" value="Lysozyme-like_dom_sf"/>
</dbReference>
<evidence type="ECO:0000256" key="20">
    <source>
        <dbReference type="ARBA" id="ARBA00023251"/>
    </source>
</evidence>
<dbReference type="GO" id="GO:0030288">
    <property type="term" value="C:outer membrane-bounded periplasmic space"/>
    <property type="evidence" value="ECO:0007669"/>
    <property type="project" value="TreeGrafter"/>
</dbReference>
<proteinExistence type="inferred from homology"/>
<evidence type="ECO:0000256" key="11">
    <source>
        <dbReference type="ARBA" id="ARBA00022676"/>
    </source>
</evidence>
<dbReference type="Proteomes" id="UP000017837">
    <property type="component" value="Unassembled WGS sequence"/>
</dbReference>
<comment type="similarity">
    <text evidence="4">In the N-terminal section; belongs to the glycosyltransferase 51 family.</text>
</comment>
<dbReference type="InterPro" id="IPR001264">
    <property type="entry name" value="Glyco_trans_51"/>
</dbReference>
<keyword evidence="9" id="KW-0121">Carboxypeptidase</keyword>
<evidence type="ECO:0000256" key="17">
    <source>
        <dbReference type="ARBA" id="ARBA00022984"/>
    </source>
</evidence>
<dbReference type="Gene3D" id="3.40.710.10">
    <property type="entry name" value="DD-peptidase/beta-lactamase superfamily"/>
    <property type="match status" value="2"/>
</dbReference>
<organism evidence="31 32">
    <name type="scientific">Asticcacaulis benevestitus DSM 16100 = ATCC BAA-896</name>
    <dbReference type="NCBI Taxonomy" id="1121022"/>
    <lineage>
        <taxon>Bacteria</taxon>
        <taxon>Pseudomonadati</taxon>
        <taxon>Pseudomonadota</taxon>
        <taxon>Alphaproteobacteria</taxon>
        <taxon>Caulobacterales</taxon>
        <taxon>Caulobacteraceae</taxon>
        <taxon>Asticcacaulis</taxon>
    </lineage>
</organism>
<evidence type="ECO:0000256" key="22">
    <source>
        <dbReference type="ARBA" id="ARBA00023316"/>
    </source>
</evidence>
<keyword evidence="16" id="KW-0735">Signal-anchor</keyword>
<dbReference type="InterPro" id="IPR036950">
    <property type="entry name" value="PBP_transglycosylase"/>
</dbReference>
<evidence type="ECO:0000256" key="7">
    <source>
        <dbReference type="ARBA" id="ARBA00022475"/>
    </source>
</evidence>
<feature type="region of interest" description="Disordered" evidence="27">
    <location>
        <begin position="736"/>
        <end position="794"/>
    </location>
</feature>
<evidence type="ECO:0000256" key="27">
    <source>
        <dbReference type="SAM" id="MobiDB-lite"/>
    </source>
</evidence>
<dbReference type="AlphaFoldDB" id="V4Q129"/>
<accession>V4Q129</accession>
<evidence type="ECO:0000256" key="23">
    <source>
        <dbReference type="ARBA" id="ARBA00034000"/>
    </source>
</evidence>
<evidence type="ECO:0000256" key="21">
    <source>
        <dbReference type="ARBA" id="ARBA00023268"/>
    </source>
</evidence>
<keyword evidence="8" id="KW-0997">Cell inner membrane</keyword>
<feature type="domain" description="Penicillin-binding protein transpeptidase" evidence="28">
    <location>
        <begin position="414"/>
        <end position="671"/>
    </location>
</feature>
<dbReference type="Pfam" id="PF00905">
    <property type="entry name" value="Transpeptidase"/>
    <property type="match status" value="1"/>
</dbReference>
<evidence type="ECO:0000256" key="10">
    <source>
        <dbReference type="ARBA" id="ARBA00022670"/>
    </source>
</evidence>
<dbReference type="InterPro" id="IPR012338">
    <property type="entry name" value="Beta-lactam/transpept-like"/>
</dbReference>
<dbReference type="EC" id="2.4.99.28" evidence="24"/>